<gene>
    <name evidence="7" type="ORF">MUY34_05795</name>
</gene>
<feature type="transmembrane region" description="Helical" evidence="6">
    <location>
        <begin position="259"/>
        <end position="276"/>
    </location>
</feature>
<evidence type="ECO:0000256" key="1">
    <source>
        <dbReference type="ARBA" id="ARBA00004651"/>
    </source>
</evidence>
<evidence type="ECO:0000313" key="7">
    <source>
        <dbReference type="EMBL" id="MCK8480126.1"/>
    </source>
</evidence>
<keyword evidence="3 6" id="KW-0812">Transmembrane</keyword>
<keyword evidence="2" id="KW-1003">Cell membrane</keyword>
<dbReference type="InterPro" id="IPR044550">
    <property type="entry name" value="WzxE"/>
</dbReference>
<feature type="transmembrane region" description="Helical" evidence="6">
    <location>
        <begin position="288"/>
        <end position="308"/>
    </location>
</feature>
<evidence type="ECO:0000256" key="3">
    <source>
        <dbReference type="ARBA" id="ARBA00022692"/>
    </source>
</evidence>
<name>A0ABT0H6Z0_9FLAO</name>
<dbReference type="PANTHER" id="PTHR30250:SF30">
    <property type="entry name" value="LIPID III FLIPPASE"/>
    <property type="match status" value="1"/>
</dbReference>
<feature type="transmembrane region" description="Helical" evidence="6">
    <location>
        <begin position="171"/>
        <end position="190"/>
    </location>
</feature>
<keyword evidence="5 6" id="KW-0472">Membrane</keyword>
<feature type="transmembrane region" description="Helical" evidence="6">
    <location>
        <begin position="353"/>
        <end position="369"/>
    </location>
</feature>
<keyword evidence="8" id="KW-1185">Reference proteome</keyword>
<dbReference type="Proteomes" id="UP001203687">
    <property type="component" value="Unassembled WGS sequence"/>
</dbReference>
<accession>A0ABT0H6Z0</accession>
<dbReference type="InterPro" id="IPR050833">
    <property type="entry name" value="Poly_Biosynth_Transport"/>
</dbReference>
<evidence type="ECO:0000256" key="5">
    <source>
        <dbReference type="ARBA" id="ARBA00023136"/>
    </source>
</evidence>
<evidence type="ECO:0000256" key="6">
    <source>
        <dbReference type="SAM" id="Phobius"/>
    </source>
</evidence>
<dbReference type="RefSeq" id="WP_248412314.1">
    <property type="nucleotide sequence ID" value="NZ_JALPQF010000004.1"/>
</dbReference>
<comment type="caution">
    <text evidence="7">The sequence shown here is derived from an EMBL/GenBank/DDBJ whole genome shotgun (WGS) entry which is preliminary data.</text>
</comment>
<dbReference type="Pfam" id="PF01943">
    <property type="entry name" value="Polysacc_synt"/>
    <property type="match status" value="1"/>
</dbReference>
<comment type="subcellular location">
    <subcellularLocation>
        <location evidence="1">Cell membrane</location>
        <topology evidence="1">Multi-pass membrane protein</topology>
    </subcellularLocation>
</comment>
<evidence type="ECO:0000256" key="4">
    <source>
        <dbReference type="ARBA" id="ARBA00022989"/>
    </source>
</evidence>
<dbReference type="CDD" id="cd13125">
    <property type="entry name" value="MATE_like_10"/>
    <property type="match status" value="1"/>
</dbReference>
<feature type="transmembrane region" description="Helical" evidence="6">
    <location>
        <begin position="6"/>
        <end position="28"/>
    </location>
</feature>
<feature type="transmembrane region" description="Helical" evidence="6">
    <location>
        <begin position="389"/>
        <end position="407"/>
    </location>
</feature>
<sequence>MTSLNAVVIIIRLIISIFVQRLLAVTLGEAGIAKIGQLRNLVQMLTSTSSLGIFNGIVKYVSENENDTKQLSKLFSSAFLFGAVGSIISGVVLFFNADYISVRLFGDAAFVNLIKCLSLLPPVIGLNRILYGLINGLSDYKKHAKIELGAYILSVVLLLIFLYYFNLKGVLFAIILSPLISFVVVLFIFFDKLKAHIKLQELSADFSFAKPLLAFTLMSFISTVLLNYIELDVRTTITDRINIEEAGYWTAMNFISKNYMVFSSSIFTLYVIPKFAKINTGSAFKKEVLYIYKTLLPLFGLGMLLVYVFRHLIIDIIYPNFEGLSELFKWQLLGDFVRLATLVISYQFLAKKMVWSFVITELISLGLFYGLSKYYVDIYGAEGVVMAHLYRYIIYFIIVIIAVWFYFKRNKKHV</sequence>
<feature type="transmembrane region" description="Helical" evidence="6">
    <location>
        <begin position="148"/>
        <end position="165"/>
    </location>
</feature>
<keyword evidence="4 6" id="KW-1133">Transmembrane helix</keyword>
<evidence type="ECO:0000256" key="2">
    <source>
        <dbReference type="ARBA" id="ARBA00022475"/>
    </source>
</evidence>
<feature type="transmembrane region" description="Helical" evidence="6">
    <location>
        <begin position="74"/>
        <end position="95"/>
    </location>
</feature>
<evidence type="ECO:0000313" key="8">
    <source>
        <dbReference type="Proteomes" id="UP001203687"/>
    </source>
</evidence>
<protein>
    <submittedName>
        <fullName evidence="7">O-antigen translocase</fullName>
    </submittedName>
</protein>
<organism evidence="7 8">
    <name type="scientific">Psychroserpens algicola</name>
    <dbReference type="NCBI Taxonomy" id="1719034"/>
    <lineage>
        <taxon>Bacteria</taxon>
        <taxon>Pseudomonadati</taxon>
        <taxon>Bacteroidota</taxon>
        <taxon>Flavobacteriia</taxon>
        <taxon>Flavobacteriales</taxon>
        <taxon>Flavobacteriaceae</taxon>
        <taxon>Psychroserpens</taxon>
    </lineage>
</organism>
<dbReference type="EMBL" id="JALPQF010000004">
    <property type="protein sequence ID" value="MCK8480126.1"/>
    <property type="molecule type" value="Genomic_DNA"/>
</dbReference>
<proteinExistence type="predicted"/>
<dbReference type="PANTHER" id="PTHR30250">
    <property type="entry name" value="PST FAMILY PREDICTED COLANIC ACID TRANSPORTER"/>
    <property type="match status" value="1"/>
</dbReference>
<feature type="transmembrane region" description="Helical" evidence="6">
    <location>
        <begin position="211"/>
        <end position="229"/>
    </location>
</feature>
<dbReference type="InterPro" id="IPR002797">
    <property type="entry name" value="Polysacc_synth"/>
</dbReference>
<reference evidence="7" key="1">
    <citation type="submission" date="2022-04" db="EMBL/GenBank/DDBJ databases">
        <authorList>
            <person name="Ren T."/>
        </authorList>
    </citation>
    <scope>NUCLEOTIDE SEQUENCE</scope>
    <source>
        <strain evidence="7">F63249</strain>
    </source>
</reference>